<dbReference type="EMBL" id="NTFI01000007">
    <property type="protein sequence ID" value="PHQ23913.1"/>
    <property type="molecule type" value="Genomic_DNA"/>
</dbReference>
<evidence type="ECO:0000313" key="11">
    <source>
        <dbReference type="Proteomes" id="UP000229044"/>
    </source>
</evidence>
<dbReference type="GO" id="GO:0009289">
    <property type="term" value="C:pilus"/>
    <property type="evidence" value="ECO:0007669"/>
    <property type="project" value="UniProtKB-SubCell"/>
</dbReference>
<comment type="subcellular location">
    <subcellularLocation>
        <location evidence="1">Fimbrium</location>
    </subcellularLocation>
</comment>
<accession>A0A2G1VAW5</accession>
<comment type="caution">
    <text evidence="10">The sequence shown here is derived from an EMBL/GenBank/DDBJ whole genome shotgun (WGS) entry which is preliminary data.</text>
</comment>
<proteinExistence type="inferred from homology"/>
<dbReference type="SUPFAM" id="SSF50998">
    <property type="entry name" value="Quinoprotein alcohol dehydrogenase-like"/>
    <property type="match status" value="1"/>
</dbReference>
<evidence type="ECO:0000259" key="9">
    <source>
        <dbReference type="Pfam" id="PF05567"/>
    </source>
</evidence>
<evidence type="ECO:0000256" key="6">
    <source>
        <dbReference type="ARBA" id="ARBA00023263"/>
    </source>
</evidence>
<feature type="chain" id="PRO_5013840976" description="PilY1 beta-propeller domain-containing protein" evidence="8">
    <location>
        <begin position="37"/>
        <end position="1161"/>
    </location>
</feature>
<feature type="signal peptide" evidence="8">
    <location>
        <begin position="1"/>
        <end position="36"/>
    </location>
</feature>
<feature type="region of interest" description="Disordered" evidence="7">
    <location>
        <begin position="1074"/>
        <end position="1122"/>
    </location>
</feature>
<evidence type="ECO:0000256" key="7">
    <source>
        <dbReference type="SAM" id="MobiDB-lite"/>
    </source>
</evidence>
<keyword evidence="5" id="KW-0106">Calcium</keyword>
<feature type="domain" description="PilY1 beta-propeller" evidence="9">
    <location>
        <begin position="614"/>
        <end position="959"/>
    </location>
</feature>
<sequence>MKTSKQKLPNRSRFTKLGTFAASLMLTICTAQSALAQVNIAQVPLFLKESVDSNLVFIYDDSGSMAWRYMPDDLGNRAGNNYYYSSRVNKVYYDPSVTYRPPYKPDGTGRYPNSSYTNAWVDGFNTSAGTDDLSDYIRFDQIGSIEEGFYMQFNSSTSCDSNPRQDNCYTSVLLNNASAEVKQNYANWFSYYSTRTLAAKSGITEAFFDLPENIRIGYGAINVNDNTIDGVSDTDTLVSGVRPYTAARRQQFLTWLHNKNVNGGTPLRTALKDIGEYYSRTDNQGPWGEIPGTNDNTSHIECRQSFALLMTDGIWNGNSPSVGNVDNTAGPSHTNPDPNGSDFSYQAVSPFTDSYSDTLADVAMKYWKSDLRTDLGDKVPVTSTDPAFWQHMTTFTIGLGVIGDIKEADAIAALDSTKGITISWPEPGSNQSPQNIDDLLHAAINGRGGYASAQNPTEFTTEIQGFLGDVIARSQTSASAAAVSSAVLRADSLGFFAGFRSEDWSGTLTGFNFDQGTEIWNAEDILAQTLPADRKLITHNGNQGIELEFSSASSLSNLSAAQQDALNADPTLNTAQDNLGHKRLAWLHGDNNADPTFRDREVQDAGGAKVLRLLGDVINANPQFVGKTNYGFARLGGAEGSSYGSFRSTSSYQNRIDVLYVPANDGILHAFNSETGKELFGYVPSELLLPSGSNTYARISELMQPNYIHKYFMDGTPRVQDAYIDKDGNGSKEWRTLLVGTMGAGGKTVFALDITEPGSFSPADDVLWEFQHANLGYGVTDPQISRLDDGTWVAIFGNGYNGTSGQSSLFVVDLESGTLLKELQTGAGSTSSVNGLASATITSFPETDAVTRYAYGGDLLGNLWRFDLTGKLANWSATKVFTASSPAGNSQPITVAPRVALNPNKKNEIVIGFGTGSFLRSGDEGDYDIQSLYAIKDDLFASGLGRSDLLEQTIAQQKDIVVNKASGNGTNSFTVRDTSNNELTNEDGWYLDLAYNSNKLGERVISRATFPFGVNPDRIRFTTVIPDSDPCGSGRTGFIMDLKLTSGAPSETPVFDLNSDGTFNTGDMVGGFNGGGGSGGGGSGGGGSGGGGGGGGGGAPSGIQVGFGGENRTIATDDGGAEVLIPGLDPTQLSPGDPCEDGVCARSLDSNIGRQTWEQLR</sequence>
<evidence type="ECO:0000256" key="8">
    <source>
        <dbReference type="SAM" id="SignalP"/>
    </source>
</evidence>
<dbReference type="OrthoDB" id="7156875at2"/>
<dbReference type="GO" id="GO:0046872">
    <property type="term" value="F:metal ion binding"/>
    <property type="evidence" value="ECO:0007669"/>
    <property type="project" value="UniProtKB-KW"/>
</dbReference>
<dbReference type="InterPro" id="IPR008707">
    <property type="entry name" value="B-propeller_PilY1"/>
</dbReference>
<organism evidence="10 11">
    <name type="scientific">Marinobacter guineae</name>
    <dbReference type="NCBI Taxonomy" id="432303"/>
    <lineage>
        <taxon>Bacteria</taxon>
        <taxon>Pseudomonadati</taxon>
        <taxon>Pseudomonadota</taxon>
        <taxon>Gammaproteobacteria</taxon>
        <taxon>Pseudomonadales</taxon>
        <taxon>Marinobacteraceae</taxon>
        <taxon>Marinobacter</taxon>
    </lineage>
</organism>
<evidence type="ECO:0000256" key="4">
    <source>
        <dbReference type="ARBA" id="ARBA00022723"/>
    </source>
</evidence>
<evidence type="ECO:0000256" key="1">
    <source>
        <dbReference type="ARBA" id="ARBA00004561"/>
    </source>
</evidence>
<feature type="compositionally biased region" description="Gly residues" evidence="7">
    <location>
        <begin position="1074"/>
        <end position="1109"/>
    </location>
</feature>
<reference evidence="10 11" key="1">
    <citation type="submission" date="2017-09" db="EMBL/GenBank/DDBJ databases">
        <title>The draft genome sequences of Marinobacter guineae M3B.</title>
        <authorList>
            <person name="Cao J."/>
        </authorList>
    </citation>
    <scope>NUCLEOTIDE SEQUENCE [LARGE SCALE GENOMIC DNA]</scope>
    <source>
        <strain evidence="10 11">M3B</strain>
    </source>
</reference>
<evidence type="ECO:0000256" key="3">
    <source>
        <dbReference type="ARBA" id="ARBA00022558"/>
    </source>
</evidence>
<dbReference type="RefSeq" id="WP_099619853.1">
    <property type="nucleotide sequence ID" value="NZ_KZ319343.1"/>
</dbReference>
<dbReference type="Pfam" id="PF05567">
    <property type="entry name" value="T4P_PilY1"/>
    <property type="match status" value="1"/>
</dbReference>
<comment type="similarity">
    <text evidence="2">Belongs to the PilY1 family.</text>
</comment>
<name>A0A2G1VAW5_9GAMM</name>
<keyword evidence="3" id="KW-1029">Fimbrium biogenesis</keyword>
<evidence type="ECO:0000256" key="5">
    <source>
        <dbReference type="ARBA" id="ARBA00022837"/>
    </source>
</evidence>
<dbReference type="Proteomes" id="UP000229044">
    <property type="component" value="Unassembled WGS sequence"/>
</dbReference>
<evidence type="ECO:0000256" key="2">
    <source>
        <dbReference type="ARBA" id="ARBA00008387"/>
    </source>
</evidence>
<keyword evidence="11" id="KW-1185">Reference proteome</keyword>
<protein>
    <recommendedName>
        <fullName evidence="9">PilY1 beta-propeller domain-containing protein</fullName>
    </recommendedName>
</protein>
<keyword evidence="8" id="KW-0732">Signal</keyword>
<gene>
    <name evidence="10" type="ORF">CLH62_19485</name>
</gene>
<dbReference type="InterPro" id="IPR011047">
    <property type="entry name" value="Quinoprotein_ADH-like_sf"/>
</dbReference>
<feature type="region of interest" description="Disordered" evidence="7">
    <location>
        <begin position="320"/>
        <end position="343"/>
    </location>
</feature>
<keyword evidence="6" id="KW-0281">Fimbrium</keyword>
<keyword evidence="4" id="KW-0479">Metal-binding</keyword>
<evidence type="ECO:0000313" key="10">
    <source>
        <dbReference type="EMBL" id="PHQ23913.1"/>
    </source>
</evidence>
<dbReference type="AlphaFoldDB" id="A0A2G1VAW5"/>